<dbReference type="HOGENOM" id="CLU_1175555_0_0_1"/>
<gene>
    <name evidence="2" type="ORF">HETIRDRAFT_117346</name>
</gene>
<dbReference type="OrthoDB" id="3257768at2759"/>
<proteinExistence type="predicted"/>
<name>W4K147_HETIT</name>
<dbReference type="Proteomes" id="UP000030671">
    <property type="component" value="Unassembled WGS sequence"/>
</dbReference>
<keyword evidence="1" id="KW-0732">Signal</keyword>
<protein>
    <submittedName>
        <fullName evidence="2">Uncharacterized protein</fullName>
    </submittedName>
</protein>
<accession>W4K147</accession>
<evidence type="ECO:0000313" key="3">
    <source>
        <dbReference type="Proteomes" id="UP000030671"/>
    </source>
</evidence>
<evidence type="ECO:0000313" key="2">
    <source>
        <dbReference type="EMBL" id="ETW79444.1"/>
    </source>
</evidence>
<dbReference type="KEGG" id="hir:HETIRDRAFT_117346"/>
<feature type="signal peptide" evidence="1">
    <location>
        <begin position="1"/>
        <end position="26"/>
    </location>
</feature>
<sequence length="236" mass="26743">MFLIKFANSVLYILSLNCWLRAFVPGACIYEVVGSTLAEGKFVIRTGLEKGYLCAISLEPWAMEGIRVRVDLQKGERFANVDFAMASGLKHWMELRLHVSDYDINLAAVAKFHLPVHKASCWYKFLYHWLHGMGMTDDKAPEQIWAILNNTGGSTHEMTLGHCHDIINDHHSDMNRQASNLLQRHEDGIDAMGTGMVGAVVEGMELQKLREDLLNELELADEKLLEDSELGHRFMI</sequence>
<evidence type="ECO:0000256" key="1">
    <source>
        <dbReference type="SAM" id="SignalP"/>
    </source>
</evidence>
<reference evidence="2 3" key="1">
    <citation type="journal article" date="2012" name="New Phytol.">
        <title>Insight into trade-off between wood decay and parasitism from the genome of a fungal forest pathogen.</title>
        <authorList>
            <person name="Olson A."/>
            <person name="Aerts A."/>
            <person name="Asiegbu F."/>
            <person name="Belbahri L."/>
            <person name="Bouzid O."/>
            <person name="Broberg A."/>
            <person name="Canback B."/>
            <person name="Coutinho P.M."/>
            <person name="Cullen D."/>
            <person name="Dalman K."/>
            <person name="Deflorio G."/>
            <person name="van Diepen L.T."/>
            <person name="Dunand C."/>
            <person name="Duplessis S."/>
            <person name="Durling M."/>
            <person name="Gonthier P."/>
            <person name="Grimwood J."/>
            <person name="Fossdal C.G."/>
            <person name="Hansson D."/>
            <person name="Henrissat B."/>
            <person name="Hietala A."/>
            <person name="Himmelstrand K."/>
            <person name="Hoffmeister D."/>
            <person name="Hogberg N."/>
            <person name="James T.Y."/>
            <person name="Karlsson M."/>
            <person name="Kohler A."/>
            <person name="Kues U."/>
            <person name="Lee Y.H."/>
            <person name="Lin Y.C."/>
            <person name="Lind M."/>
            <person name="Lindquist E."/>
            <person name="Lombard V."/>
            <person name="Lucas S."/>
            <person name="Lunden K."/>
            <person name="Morin E."/>
            <person name="Murat C."/>
            <person name="Park J."/>
            <person name="Raffaello T."/>
            <person name="Rouze P."/>
            <person name="Salamov A."/>
            <person name="Schmutz J."/>
            <person name="Solheim H."/>
            <person name="Stahlberg J."/>
            <person name="Velez H."/>
            <person name="de Vries R.P."/>
            <person name="Wiebenga A."/>
            <person name="Woodward S."/>
            <person name="Yakovlev I."/>
            <person name="Garbelotto M."/>
            <person name="Martin F."/>
            <person name="Grigoriev I.V."/>
            <person name="Stenlid J."/>
        </authorList>
    </citation>
    <scope>NUCLEOTIDE SEQUENCE [LARGE SCALE GENOMIC DNA]</scope>
    <source>
        <strain evidence="2 3">TC 32-1</strain>
    </source>
</reference>
<dbReference type="EMBL" id="KI925460">
    <property type="protein sequence ID" value="ETW79444.1"/>
    <property type="molecule type" value="Genomic_DNA"/>
</dbReference>
<dbReference type="InterPro" id="IPR040521">
    <property type="entry name" value="KDZ"/>
</dbReference>
<feature type="chain" id="PRO_5004844244" evidence="1">
    <location>
        <begin position="27"/>
        <end position="236"/>
    </location>
</feature>
<dbReference type="GeneID" id="20666549"/>
<dbReference type="AlphaFoldDB" id="W4K147"/>
<dbReference type="RefSeq" id="XP_009548031.1">
    <property type="nucleotide sequence ID" value="XM_009549736.1"/>
</dbReference>
<keyword evidence="3" id="KW-1185">Reference proteome</keyword>
<organism evidence="2 3">
    <name type="scientific">Heterobasidion irregulare (strain TC 32-1)</name>
    <dbReference type="NCBI Taxonomy" id="747525"/>
    <lineage>
        <taxon>Eukaryota</taxon>
        <taxon>Fungi</taxon>
        <taxon>Dikarya</taxon>
        <taxon>Basidiomycota</taxon>
        <taxon>Agaricomycotina</taxon>
        <taxon>Agaricomycetes</taxon>
        <taxon>Russulales</taxon>
        <taxon>Bondarzewiaceae</taxon>
        <taxon>Heterobasidion</taxon>
        <taxon>Heterobasidion annosum species complex</taxon>
    </lineage>
</organism>
<dbReference type="Pfam" id="PF18758">
    <property type="entry name" value="KDZ"/>
    <property type="match status" value="1"/>
</dbReference>
<dbReference type="InParanoid" id="W4K147"/>